<dbReference type="PANTHER" id="PTHR10188">
    <property type="entry name" value="L-ASPARAGINASE"/>
    <property type="match status" value="1"/>
</dbReference>
<dbReference type="Proteomes" id="UP001175211">
    <property type="component" value="Unassembled WGS sequence"/>
</dbReference>
<keyword evidence="2" id="KW-1185">Reference proteome</keyword>
<reference evidence="1" key="1">
    <citation type="submission" date="2023-06" db="EMBL/GenBank/DDBJ databases">
        <authorList>
            <consortium name="Lawrence Berkeley National Laboratory"/>
            <person name="Ahrendt S."/>
            <person name="Sahu N."/>
            <person name="Indic B."/>
            <person name="Wong-Bajracharya J."/>
            <person name="Merenyi Z."/>
            <person name="Ke H.-M."/>
            <person name="Monk M."/>
            <person name="Kocsube S."/>
            <person name="Drula E."/>
            <person name="Lipzen A."/>
            <person name="Balint B."/>
            <person name="Henrissat B."/>
            <person name="Andreopoulos B."/>
            <person name="Martin F.M."/>
            <person name="Harder C.B."/>
            <person name="Rigling D."/>
            <person name="Ford K.L."/>
            <person name="Foster G.D."/>
            <person name="Pangilinan J."/>
            <person name="Papanicolaou A."/>
            <person name="Barry K."/>
            <person name="LaButti K."/>
            <person name="Viragh M."/>
            <person name="Koriabine M."/>
            <person name="Yan M."/>
            <person name="Riley R."/>
            <person name="Champramary S."/>
            <person name="Plett K.L."/>
            <person name="Tsai I.J."/>
            <person name="Slot J."/>
            <person name="Sipos G."/>
            <person name="Plett J."/>
            <person name="Nagy L.G."/>
            <person name="Grigoriev I.V."/>
        </authorList>
    </citation>
    <scope>NUCLEOTIDE SEQUENCE</scope>
    <source>
        <strain evidence="1">CCBAS 213</strain>
    </source>
</reference>
<dbReference type="EMBL" id="JAUEPS010000011">
    <property type="protein sequence ID" value="KAK0461403.1"/>
    <property type="molecule type" value="Genomic_DNA"/>
</dbReference>
<evidence type="ECO:0000313" key="1">
    <source>
        <dbReference type="EMBL" id="KAK0461403.1"/>
    </source>
</evidence>
<dbReference type="SUPFAM" id="SSF56235">
    <property type="entry name" value="N-terminal nucleophile aminohydrolases (Ntn hydrolases)"/>
    <property type="match status" value="1"/>
</dbReference>
<protein>
    <submittedName>
        <fullName evidence="1">Nucleophile aminohydrolase</fullName>
    </submittedName>
</protein>
<dbReference type="InterPro" id="IPR000246">
    <property type="entry name" value="Peptidase_T2"/>
</dbReference>
<comment type="caution">
    <text evidence="1">The sequence shown here is derived from an EMBL/GenBank/DDBJ whole genome shotgun (WGS) entry which is preliminary data.</text>
</comment>
<gene>
    <name evidence="1" type="ORF">EV420DRAFT_1640877</name>
</gene>
<dbReference type="GO" id="GO:0016787">
    <property type="term" value="F:hydrolase activity"/>
    <property type="evidence" value="ECO:0007669"/>
    <property type="project" value="InterPro"/>
</dbReference>
<dbReference type="InterPro" id="IPR029055">
    <property type="entry name" value="Ntn_hydrolases_N"/>
</dbReference>
<dbReference type="Pfam" id="PF01112">
    <property type="entry name" value="Asparaginase_2"/>
    <property type="match status" value="1"/>
</dbReference>
<evidence type="ECO:0000313" key="2">
    <source>
        <dbReference type="Proteomes" id="UP001175211"/>
    </source>
</evidence>
<dbReference type="GeneID" id="85360707"/>
<organism evidence="1 2">
    <name type="scientific">Armillaria tabescens</name>
    <name type="common">Ringless honey mushroom</name>
    <name type="synonym">Agaricus tabescens</name>
    <dbReference type="NCBI Taxonomy" id="1929756"/>
    <lineage>
        <taxon>Eukaryota</taxon>
        <taxon>Fungi</taxon>
        <taxon>Dikarya</taxon>
        <taxon>Basidiomycota</taxon>
        <taxon>Agaricomycotina</taxon>
        <taxon>Agaricomycetes</taxon>
        <taxon>Agaricomycetidae</taxon>
        <taxon>Agaricales</taxon>
        <taxon>Marasmiineae</taxon>
        <taxon>Physalacriaceae</taxon>
        <taxon>Desarmillaria</taxon>
    </lineage>
</organism>
<dbReference type="AlphaFoldDB" id="A0AA39N9B7"/>
<accession>A0AA39N9B7</accession>
<sequence length="209" mass="22604">MSSASEKATFNANSKFVLVVHGGAGTMSRANSTPEKEAAYHAGLRAALEADYQILKDGGEAMDAAVAAVNNILFNAGKGAVFTTAGRNELEASLMLSRPPSTHPEILTTRRGLGLTLLTCIRNPSQLVRSLYLSSSKAPHVFLSAAHAEELAVQQGFELVDASYFFSLKRWKEHREGLGLPVLPLPITISCSILSYRPHRNHAMPTFRL</sequence>
<dbReference type="PANTHER" id="PTHR10188:SF43">
    <property type="entry name" value="ASPARAGINASE (EUROFUNG)"/>
    <property type="match status" value="1"/>
</dbReference>
<dbReference type="GO" id="GO:0005737">
    <property type="term" value="C:cytoplasm"/>
    <property type="evidence" value="ECO:0007669"/>
    <property type="project" value="TreeGrafter"/>
</dbReference>
<dbReference type="RefSeq" id="XP_060333300.1">
    <property type="nucleotide sequence ID" value="XM_060477159.1"/>
</dbReference>
<name>A0AA39N9B7_ARMTA</name>
<proteinExistence type="predicted"/>